<evidence type="ECO:0000313" key="3">
    <source>
        <dbReference type="Proteomes" id="UP001454036"/>
    </source>
</evidence>
<dbReference type="Proteomes" id="UP001454036">
    <property type="component" value="Unassembled WGS sequence"/>
</dbReference>
<feature type="compositionally biased region" description="Basic and acidic residues" evidence="1">
    <location>
        <begin position="61"/>
        <end position="72"/>
    </location>
</feature>
<evidence type="ECO:0000313" key="2">
    <source>
        <dbReference type="EMBL" id="GAA0155693.1"/>
    </source>
</evidence>
<dbReference type="AlphaFoldDB" id="A0AAV3PWP4"/>
<sequence>MLEEDSDHNLPLYISSNVVPSTLYQCLKYYKDGTERTIQADENPFTVEKAHFVDTKFYQRKKTDELQPKPEAPKTAQPSHPNKEEEVIEALKGLTLPLTQA</sequence>
<dbReference type="EMBL" id="BAABME010002687">
    <property type="protein sequence ID" value="GAA0155693.1"/>
    <property type="molecule type" value="Genomic_DNA"/>
</dbReference>
<feature type="region of interest" description="Disordered" evidence="1">
    <location>
        <begin position="60"/>
        <end position="86"/>
    </location>
</feature>
<name>A0AAV3PWP4_LITER</name>
<evidence type="ECO:0000256" key="1">
    <source>
        <dbReference type="SAM" id="MobiDB-lite"/>
    </source>
</evidence>
<protein>
    <submittedName>
        <fullName evidence="2">Uncharacterized protein</fullName>
    </submittedName>
</protein>
<organism evidence="2 3">
    <name type="scientific">Lithospermum erythrorhizon</name>
    <name type="common">Purple gromwell</name>
    <name type="synonym">Lithospermum officinale var. erythrorhizon</name>
    <dbReference type="NCBI Taxonomy" id="34254"/>
    <lineage>
        <taxon>Eukaryota</taxon>
        <taxon>Viridiplantae</taxon>
        <taxon>Streptophyta</taxon>
        <taxon>Embryophyta</taxon>
        <taxon>Tracheophyta</taxon>
        <taxon>Spermatophyta</taxon>
        <taxon>Magnoliopsida</taxon>
        <taxon>eudicotyledons</taxon>
        <taxon>Gunneridae</taxon>
        <taxon>Pentapetalae</taxon>
        <taxon>asterids</taxon>
        <taxon>lamiids</taxon>
        <taxon>Boraginales</taxon>
        <taxon>Boraginaceae</taxon>
        <taxon>Boraginoideae</taxon>
        <taxon>Lithospermeae</taxon>
        <taxon>Lithospermum</taxon>
    </lineage>
</organism>
<accession>A0AAV3PWP4</accession>
<comment type="caution">
    <text evidence="2">The sequence shown here is derived from an EMBL/GenBank/DDBJ whole genome shotgun (WGS) entry which is preliminary data.</text>
</comment>
<proteinExistence type="predicted"/>
<keyword evidence="3" id="KW-1185">Reference proteome</keyword>
<reference evidence="2 3" key="1">
    <citation type="submission" date="2024-01" db="EMBL/GenBank/DDBJ databases">
        <title>The complete chloroplast genome sequence of Lithospermum erythrorhizon: insights into the phylogenetic relationship among Boraginaceae species and the maternal lineages of purple gromwells.</title>
        <authorList>
            <person name="Okada T."/>
            <person name="Watanabe K."/>
        </authorList>
    </citation>
    <scope>NUCLEOTIDE SEQUENCE [LARGE SCALE GENOMIC DNA]</scope>
</reference>
<gene>
    <name evidence="2" type="ORF">LIER_13366</name>
</gene>